<accession>A0ABS9SEF5</accession>
<dbReference type="GO" id="GO:0008168">
    <property type="term" value="F:methyltransferase activity"/>
    <property type="evidence" value="ECO:0007669"/>
    <property type="project" value="UniProtKB-KW"/>
</dbReference>
<dbReference type="SUPFAM" id="SSF53335">
    <property type="entry name" value="S-adenosyl-L-methionine-dependent methyltransferases"/>
    <property type="match status" value="1"/>
</dbReference>
<dbReference type="Pfam" id="PF10294">
    <property type="entry name" value="Methyltransf_16"/>
    <property type="match status" value="1"/>
</dbReference>
<keyword evidence="2" id="KW-1185">Reference proteome</keyword>
<comment type="caution">
    <text evidence="1">The sequence shown here is derived from an EMBL/GenBank/DDBJ whole genome shotgun (WGS) entry which is preliminary data.</text>
</comment>
<dbReference type="PANTHER" id="PTHR14614">
    <property type="entry name" value="HEPATOCELLULAR CARCINOMA-ASSOCIATED ANTIGEN"/>
    <property type="match status" value="1"/>
</dbReference>
<protein>
    <submittedName>
        <fullName evidence="1">Protein N-lysine methyltransferase family protein</fullName>
    </submittedName>
</protein>
<gene>
    <name evidence="1" type="ORF">MKP09_01610</name>
</gene>
<reference evidence="1 2" key="1">
    <citation type="submission" date="2022-02" db="EMBL/GenBank/DDBJ databases">
        <authorList>
            <person name="Min J."/>
        </authorList>
    </citation>
    <scope>NUCLEOTIDE SEQUENCE [LARGE SCALE GENOMIC DNA]</scope>
    <source>
        <strain evidence="1 2">GR10-1</strain>
    </source>
</reference>
<dbReference type="InterPro" id="IPR029063">
    <property type="entry name" value="SAM-dependent_MTases_sf"/>
</dbReference>
<dbReference type="Proteomes" id="UP001202248">
    <property type="component" value="Unassembled WGS sequence"/>
</dbReference>
<name>A0ABS9SEF5_9BACT</name>
<dbReference type="EMBL" id="JAKWBL010000001">
    <property type="protein sequence ID" value="MCH5596706.1"/>
    <property type="molecule type" value="Genomic_DNA"/>
</dbReference>
<dbReference type="InterPro" id="IPR019410">
    <property type="entry name" value="Methyltransf_16"/>
</dbReference>
<dbReference type="RefSeq" id="WP_240826128.1">
    <property type="nucleotide sequence ID" value="NZ_JAKWBL010000001.1"/>
</dbReference>
<keyword evidence="1" id="KW-0489">Methyltransferase</keyword>
<keyword evidence="1" id="KW-0808">Transferase</keyword>
<evidence type="ECO:0000313" key="2">
    <source>
        <dbReference type="Proteomes" id="UP001202248"/>
    </source>
</evidence>
<dbReference type="Gene3D" id="3.40.50.150">
    <property type="entry name" value="Vaccinia Virus protein VP39"/>
    <property type="match status" value="1"/>
</dbReference>
<organism evidence="1 2">
    <name type="scientific">Niabella ginsengisoli</name>
    <dbReference type="NCBI Taxonomy" id="522298"/>
    <lineage>
        <taxon>Bacteria</taxon>
        <taxon>Pseudomonadati</taxon>
        <taxon>Bacteroidota</taxon>
        <taxon>Chitinophagia</taxon>
        <taxon>Chitinophagales</taxon>
        <taxon>Chitinophagaceae</taxon>
        <taxon>Niabella</taxon>
    </lineage>
</organism>
<proteinExistence type="predicted"/>
<evidence type="ECO:0000313" key="1">
    <source>
        <dbReference type="EMBL" id="MCH5596706.1"/>
    </source>
</evidence>
<dbReference type="GO" id="GO:0032259">
    <property type="term" value="P:methylation"/>
    <property type="evidence" value="ECO:0007669"/>
    <property type="project" value="UniProtKB-KW"/>
</dbReference>
<sequence length="206" mass="23356">MTFPLILQSYSIDDVEQEIYIPDQSYIQQFYKDNTNAAYWARIWPASVGLCKFLKQNLKYIAGKKILELAAGLGLPGIYSAPYAETVTITDKEPLAEDIVRKSAAYLKLTNVQAKTLNWKDISPEQPLDVLLLSDVNYEPAVFKELEDVLINYLKNKITVIISTPQRLVARQFINSLLPYCIKQWNCSIILENSETGVSVFVLQNG</sequence>